<feature type="non-terminal residue" evidence="1">
    <location>
        <position position="194"/>
    </location>
</feature>
<sequence>CQWFNSLWIYFPDKLENDGSYNFVYNDQPFKKYCTNSCDSNFEKINAACLYLFNAFFGNSFSFKNNTNNNIDVVDYIIIWLSYMLRLNKDTKYNNINEFYETHIKNNTYYNQEIRDINDYKSYKDLIDKKKNLLDMDINNNIISNFYKVFKLLYEMYYAFGGSTANCKKISSKDPTQFVEKYKELNEDPSITSN</sequence>
<organism evidence="1 2">
    <name type="scientific">Plasmodium yoelii 17X</name>
    <dbReference type="NCBI Taxonomy" id="1323249"/>
    <lineage>
        <taxon>Eukaryota</taxon>
        <taxon>Sar</taxon>
        <taxon>Alveolata</taxon>
        <taxon>Apicomplexa</taxon>
        <taxon>Aconoidasida</taxon>
        <taxon>Haemosporida</taxon>
        <taxon>Plasmodiidae</taxon>
        <taxon>Plasmodium</taxon>
        <taxon>Plasmodium (Vinckeia)</taxon>
    </lineage>
</organism>
<feature type="non-terminal residue" evidence="1">
    <location>
        <position position="1"/>
    </location>
</feature>
<protein>
    <recommendedName>
        <fullName evidence="3">YIR protein</fullName>
    </recommendedName>
</protein>
<dbReference type="Pfam" id="PF06022">
    <property type="entry name" value="Cir_Bir_Yir"/>
    <property type="match status" value="1"/>
</dbReference>
<accession>V7PCI1</accession>
<keyword evidence="2" id="KW-1185">Reference proteome</keyword>
<evidence type="ECO:0008006" key="3">
    <source>
        <dbReference type="Google" id="ProtNLM"/>
    </source>
</evidence>
<dbReference type="InterPro" id="IPR006477">
    <property type="entry name" value="Yir_bir_cir"/>
</dbReference>
<evidence type="ECO:0000313" key="2">
    <source>
        <dbReference type="Proteomes" id="UP000018538"/>
    </source>
</evidence>
<dbReference type="Proteomes" id="UP000018538">
    <property type="component" value="Unassembled WGS sequence"/>
</dbReference>
<proteinExistence type="predicted"/>
<reference evidence="1 2" key="1">
    <citation type="submission" date="2013-11" db="EMBL/GenBank/DDBJ databases">
        <title>The Genome Sequence of Plasmodium yoelii 17X.</title>
        <authorList>
            <consortium name="The Broad Institute Genomics Platform"/>
            <consortium name="The Broad Institute Genome Sequencing Center for Infectious Disease"/>
            <person name="Neafsey D."/>
            <person name="Adams J."/>
            <person name="Walker B."/>
            <person name="Young S.K."/>
            <person name="Zeng Q."/>
            <person name="Gargeya S."/>
            <person name="Fitzgerald M."/>
            <person name="Haas B."/>
            <person name="Abouelleil A."/>
            <person name="Alvarado L."/>
            <person name="Chapman S.B."/>
            <person name="Gainer-Dewar J."/>
            <person name="Goldberg J."/>
            <person name="Griggs A."/>
            <person name="Gujja S."/>
            <person name="Hansen M."/>
            <person name="Howarth C."/>
            <person name="Imamovic A."/>
            <person name="Ireland A."/>
            <person name="Larimer J."/>
            <person name="McCowan C."/>
            <person name="Murphy C."/>
            <person name="Pearson M."/>
            <person name="Poon T.W."/>
            <person name="Priest M."/>
            <person name="Roberts A."/>
            <person name="Saif S."/>
            <person name="Shea T."/>
            <person name="Sykes S."/>
            <person name="Wortman J."/>
            <person name="Nusbaum C."/>
            <person name="Birren B."/>
        </authorList>
    </citation>
    <scope>NUCLEOTIDE SEQUENCE [LARGE SCALE GENOMIC DNA]</scope>
    <source>
        <strain evidence="1 2">17X</strain>
    </source>
</reference>
<dbReference type="AlphaFoldDB" id="V7PCI1"/>
<evidence type="ECO:0000313" key="1">
    <source>
        <dbReference type="EMBL" id="ETB56482.1"/>
    </source>
</evidence>
<gene>
    <name evidence="1" type="ORF">YYC_05542</name>
</gene>
<dbReference type="EMBL" id="KI635820">
    <property type="protein sequence ID" value="ETB56482.1"/>
    <property type="molecule type" value="Genomic_DNA"/>
</dbReference>
<name>V7PCI1_PLAYE</name>
<dbReference type="NCBIfam" id="TIGR01590">
    <property type="entry name" value="yir-bir-cir_Pla"/>
    <property type="match status" value="1"/>
</dbReference>